<evidence type="ECO:0000256" key="2">
    <source>
        <dbReference type="ARBA" id="ARBA00022473"/>
    </source>
</evidence>
<comment type="subcellular location">
    <subcellularLocation>
        <location evidence="1">Cytoplasm</location>
        <location evidence="1">Cytoskeleton</location>
    </subcellularLocation>
    <subcellularLocation>
        <location evidence="11">Synapse</location>
    </subcellularLocation>
</comment>
<dbReference type="SMART" id="SM00228">
    <property type="entry name" value="PDZ"/>
    <property type="match status" value="1"/>
</dbReference>
<keyword evidence="9" id="KW-0009">Actin-binding</keyword>
<feature type="region of interest" description="Disordered" evidence="13">
    <location>
        <begin position="1073"/>
        <end position="1114"/>
    </location>
</feature>
<feature type="compositionally biased region" description="Acidic residues" evidence="13">
    <location>
        <begin position="1458"/>
        <end position="1471"/>
    </location>
</feature>
<dbReference type="Pfam" id="PF17817">
    <property type="entry name" value="PDZ_5"/>
    <property type="match status" value="1"/>
</dbReference>
<feature type="compositionally biased region" description="Polar residues" evidence="13">
    <location>
        <begin position="677"/>
        <end position="704"/>
    </location>
</feature>
<evidence type="ECO:0000256" key="5">
    <source>
        <dbReference type="ARBA" id="ARBA00022782"/>
    </source>
</evidence>
<feature type="compositionally biased region" description="Basic and acidic residues" evidence="13">
    <location>
        <begin position="199"/>
        <end position="216"/>
    </location>
</feature>
<dbReference type="PANTHER" id="PTHR16154:SF6">
    <property type="entry name" value="SPINOPHILIN, ISOFORM J"/>
    <property type="match status" value="1"/>
</dbReference>
<feature type="domain" description="SAM" evidence="14">
    <location>
        <begin position="1626"/>
        <end position="1672"/>
    </location>
</feature>
<dbReference type="InterPro" id="IPR001478">
    <property type="entry name" value="PDZ"/>
</dbReference>
<dbReference type="InterPro" id="IPR036034">
    <property type="entry name" value="PDZ_sf"/>
</dbReference>
<dbReference type="Gene3D" id="2.30.42.10">
    <property type="match status" value="1"/>
</dbReference>
<dbReference type="InterPro" id="IPR001660">
    <property type="entry name" value="SAM"/>
</dbReference>
<name>A0A9R0F7F5_SPOFR</name>
<dbReference type="Pfam" id="PF00595">
    <property type="entry name" value="PDZ"/>
    <property type="match status" value="1"/>
</dbReference>
<feature type="region of interest" description="Disordered" evidence="13">
    <location>
        <begin position="1539"/>
        <end position="1559"/>
    </location>
</feature>
<dbReference type="GO" id="GO:0031175">
    <property type="term" value="P:neuron projection development"/>
    <property type="evidence" value="ECO:0007669"/>
    <property type="project" value="TreeGrafter"/>
</dbReference>
<keyword evidence="3" id="KW-0963">Cytoplasm</keyword>
<dbReference type="GO" id="GO:0014069">
    <property type="term" value="C:postsynaptic density"/>
    <property type="evidence" value="ECO:0007669"/>
    <property type="project" value="TreeGrafter"/>
</dbReference>
<sequence length="1708" mass="186093">MTCTFNFLFYESNIKRNYYLRAIVGSQFLNKYKASRCRYRRANFYNDFVSKVGLKRAYPASMEECKKRHSGTKVSKIANIFQGMPSREEDEVRGSDVTGVRTESHLARFNNARALFEKLGEENRGFRIEKSPSAAASFAGTRGVTPPARSRSSSAGSVSPPRRIVTPTPMPTPAVNGDRLANGANAPPPKPVKPSVLPKPEKPDRRFNKELIEKQRNWTAHFNKSRQSRNDEPKVDSNKYCSSYQDRKSPDAHERYVVPSRVYSPPLSPCAGDSQLERPTTLPSSLLNRVTSTTKTPSPIKIVTPVSPRANNSVSPIPRPESSVSPPTRREHVKSPSKTKTDLASQLNTSSEKSYPSVRSSFTPPSDDERSENKENNDFPIHKSSEQTQYSEQIQYIERVSPTPPVSVPRKQKSPSPSARSPKSPVSPLYYEKDSLPSAERETSESPVALNPIETPSNDNVVDVAPTEGNSPSVTSHDSPVLSNSEDNNTKNISERVSPTPISPVTLDNGSRSSKILDEDVYESVDYEGEWEEKSRRRSSTPESPTCPVKIDDAPRSPLVSPLASPVHHIAESSPPSLQASPSPAGGGRKSSEAEEIPRRSGSRASSVSDEGGFNEPSPEVVARLRPADYREPPPPAPPLTRDIRDAERARSDPDTLSVLQQGSKPQLQDSGVVVSEASQGSIEVLDKSTTSQWSVSEGENASGESGRGGDTADARWDDADGDSKQPDSMTPDEAEILLSSRIVARKPLLKQGLEITKPVQTCNFGDNQRNRNTDAKFKNILEKKLRQEALLSDEQAQEIVAMLSPHALPHDNGVSLNDSYQSVLSYESMQSVDESYEFVSLEADSGLAGGDRRAAPEPAEPEAAPATVFDHYPPHQLRELGEENGIHYFEDGHFYTEVAGLPPIEEDEDDDYYPPVFVKKNTKVKFSTNPMRVFSTHSVREYDRRNEDVDPVAASAEYELEKRVEKMHVFPVDLVKGADGLGLSIIGMGVGADAGLEKLGIFVKTITESGAAARDGRIQVNDQIIEVDGKSLVGVTQAYAASVLRNTSGPVKFLIGREKDPENSEVAHLIRQSLAADKEREERANRERQRRQQAEEEDSNQAAPADTSAAQARHPEINELRAFLQELVGMESGGGSPEEISARLRDWCQARAPDDHLRRALSTAADNAHRAQRKYDKARRALREWRRTRALVRAREEWWSGALRDAHREYGAALSALHDRVARLEVLLLETQKKAGLPVMLPHEPSARRETPPLPRRPDPDPLLINNPWSSDSDLSDLSPVEDEYAKVDKSRRCEAPDLGDVTEPAVEEAKPVTVPPHVTQAPPHVMQAPPHVSQAPPHVTQAPAPAPVVTTSHAVYATIGPHTVHSSATPSNHQDTQSTSSVLGGGSVSSVGVSSGGAGLSQSSLGASRELDAAVPRGALLDTSAHRARTDLARHRHAQHSPHSPHSLSNASSYDGLDDSYNDSADESLSESTSGGPPHIGQQHRDTRQSCGSSVGSATDDAVYSRDHRHHPLTGASASLAEQLKQVLAERERRLAAAGPGPGAGLGAGSPLSQVSPPVPDAVQLTNELVDEIRQAVSEANARVKKAPACVVGGEVPWQPLSSAVSEASLTPPPQAQAHPVNHWTKQQVWQWVSGLGEGLERHAGAFAARGVDGALLLALSSADLKLLGLGGDDRRRMKRRLKDLRSAHEKHLKALKKAEKKAKKK</sequence>
<feature type="compositionally biased region" description="Basic and acidic residues" evidence="13">
    <location>
        <begin position="228"/>
        <end position="237"/>
    </location>
</feature>
<feature type="compositionally biased region" description="Basic and acidic residues" evidence="13">
    <location>
        <begin position="245"/>
        <end position="256"/>
    </location>
</feature>
<evidence type="ECO:0000259" key="14">
    <source>
        <dbReference type="PROSITE" id="PS50105"/>
    </source>
</evidence>
<feature type="compositionally biased region" description="Low complexity" evidence="13">
    <location>
        <begin position="1378"/>
        <end position="1395"/>
    </location>
</feature>
<dbReference type="InterPro" id="IPR043446">
    <property type="entry name" value="Neurabin-like"/>
</dbReference>
<dbReference type="InterPro" id="IPR040645">
    <property type="entry name" value="Neurabin-1/2_PDZ"/>
</dbReference>
<dbReference type="SMART" id="SM00454">
    <property type="entry name" value="SAM"/>
    <property type="match status" value="1"/>
</dbReference>
<gene>
    <name evidence="17" type="primary">LOC118272816</name>
</gene>
<dbReference type="GO" id="GO:0019722">
    <property type="term" value="P:calcium-mediated signaling"/>
    <property type="evidence" value="ECO:0007669"/>
    <property type="project" value="TreeGrafter"/>
</dbReference>
<feature type="compositionally biased region" description="Low complexity" evidence="13">
    <location>
        <begin position="146"/>
        <end position="163"/>
    </location>
</feature>
<feature type="region of interest" description="Disordered" evidence="13">
    <location>
        <begin position="133"/>
        <end position="733"/>
    </location>
</feature>
<feature type="compositionally biased region" description="Polar residues" evidence="13">
    <location>
        <begin position="1443"/>
        <end position="1455"/>
    </location>
</feature>
<feature type="compositionally biased region" description="Basic residues" evidence="13">
    <location>
        <begin position="1693"/>
        <end position="1708"/>
    </location>
</feature>
<feature type="compositionally biased region" description="Polar residues" evidence="13">
    <location>
        <begin position="658"/>
        <end position="670"/>
    </location>
</feature>
<feature type="compositionally biased region" description="Low complexity" evidence="13">
    <location>
        <begin position="414"/>
        <end position="428"/>
    </location>
</feature>
<feature type="compositionally biased region" description="Basic and acidic residues" evidence="13">
    <location>
        <begin position="642"/>
        <end position="654"/>
    </location>
</feature>
<feature type="compositionally biased region" description="Polar residues" evidence="13">
    <location>
        <begin position="1366"/>
        <end position="1377"/>
    </location>
</feature>
<evidence type="ECO:0000256" key="8">
    <source>
        <dbReference type="ARBA" id="ARBA00023054"/>
    </source>
</evidence>
<accession>A0A9R0F7F5</accession>
<feature type="compositionally biased region" description="Basic and acidic residues" evidence="13">
    <location>
        <begin position="590"/>
        <end position="599"/>
    </location>
</feature>
<keyword evidence="8 12" id="KW-0175">Coiled coil</keyword>
<keyword evidence="4" id="KW-0597">Phosphoprotein</keyword>
<evidence type="ECO:0000256" key="1">
    <source>
        <dbReference type="ARBA" id="ARBA00004245"/>
    </source>
</evidence>
<dbReference type="SUPFAM" id="SSF50156">
    <property type="entry name" value="PDZ domain-like"/>
    <property type="match status" value="1"/>
</dbReference>
<feature type="region of interest" description="Disordered" evidence="13">
    <location>
        <begin position="1364"/>
        <end position="1405"/>
    </location>
</feature>
<dbReference type="Gene3D" id="1.10.150.50">
    <property type="entry name" value="Transcription Factor, Ets-1"/>
    <property type="match status" value="1"/>
</dbReference>
<feature type="compositionally biased region" description="Polar residues" evidence="13">
    <location>
        <begin position="338"/>
        <end position="364"/>
    </location>
</feature>
<dbReference type="InterPro" id="IPR013761">
    <property type="entry name" value="SAM/pointed_sf"/>
</dbReference>
<feature type="compositionally biased region" description="Acidic residues" evidence="13">
    <location>
        <begin position="519"/>
        <end position="531"/>
    </location>
</feature>
<feature type="compositionally biased region" description="Low complexity" evidence="13">
    <location>
        <begin position="1103"/>
        <end position="1113"/>
    </location>
</feature>
<dbReference type="PROSITE" id="PS50105">
    <property type="entry name" value="SAM_DOMAIN"/>
    <property type="match status" value="1"/>
</dbReference>
<keyword evidence="7" id="KW-0770">Synapse</keyword>
<protein>
    <submittedName>
        <fullName evidence="17">Uncharacterized protein LOC118272816 isoform X1</fullName>
    </submittedName>
</protein>
<feature type="coiled-coil region" evidence="12">
    <location>
        <begin position="1162"/>
        <end position="1189"/>
    </location>
</feature>
<keyword evidence="6" id="KW-0524">Neurogenesis</keyword>
<dbReference type="GO" id="GO:0005737">
    <property type="term" value="C:cytoplasm"/>
    <property type="evidence" value="ECO:0007669"/>
    <property type="project" value="TreeGrafter"/>
</dbReference>
<dbReference type="GeneID" id="118272816"/>
<evidence type="ECO:0000259" key="15">
    <source>
        <dbReference type="PROSITE" id="PS50106"/>
    </source>
</evidence>
<feature type="compositionally biased region" description="Basic and acidic residues" evidence="13">
    <location>
        <begin position="1077"/>
        <end position="1095"/>
    </location>
</feature>
<dbReference type="CTD" id="6693"/>
<feature type="compositionally biased region" description="Polar residues" evidence="13">
    <location>
        <begin position="468"/>
        <end position="497"/>
    </location>
</feature>
<keyword evidence="16" id="KW-1185">Reference proteome</keyword>
<evidence type="ECO:0000256" key="3">
    <source>
        <dbReference type="ARBA" id="ARBA00022490"/>
    </source>
</evidence>
<evidence type="ECO:0000256" key="12">
    <source>
        <dbReference type="SAM" id="Coils"/>
    </source>
</evidence>
<evidence type="ECO:0000256" key="13">
    <source>
        <dbReference type="SAM" id="MobiDB-lite"/>
    </source>
</evidence>
<evidence type="ECO:0000256" key="10">
    <source>
        <dbReference type="ARBA" id="ARBA00023212"/>
    </source>
</evidence>
<feature type="compositionally biased region" description="Basic and acidic residues" evidence="13">
    <location>
        <begin position="711"/>
        <end position="726"/>
    </location>
</feature>
<feature type="compositionally biased region" description="Basic and acidic residues" evidence="13">
    <location>
        <begin position="1246"/>
        <end position="1261"/>
    </location>
</feature>
<dbReference type="OrthoDB" id="62701at2759"/>
<feature type="compositionally biased region" description="Basic and acidic residues" evidence="13">
    <location>
        <begin position="367"/>
        <end position="385"/>
    </location>
</feature>
<dbReference type="PANTHER" id="PTHR16154">
    <property type="entry name" value="NEURABIN"/>
    <property type="match status" value="1"/>
</dbReference>
<feature type="compositionally biased region" description="Basic and acidic residues" evidence="13">
    <location>
        <begin position="431"/>
        <end position="444"/>
    </location>
</feature>
<evidence type="ECO:0000256" key="9">
    <source>
        <dbReference type="ARBA" id="ARBA00023203"/>
    </source>
</evidence>
<feature type="region of interest" description="Disordered" evidence="13">
    <location>
        <begin position="1241"/>
        <end position="1279"/>
    </location>
</feature>
<feature type="compositionally biased region" description="Low complexity" evidence="13">
    <location>
        <begin position="572"/>
        <end position="584"/>
    </location>
</feature>
<evidence type="ECO:0000256" key="7">
    <source>
        <dbReference type="ARBA" id="ARBA00023018"/>
    </source>
</evidence>
<dbReference type="GO" id="GO:0007015">
    <property type="term" value="P:actin filament organization"/>
    <property type="evidence" value="ECO:0007669"/>
    <property type="project" value="TreeGrafter"/>
</dbReference>
<proteinExistence type="predicted"/>
<dbReference type="GO" id="GO:0051015">
    <property type="term" value="F:actin filament binding"/>
    <property type="evidence" value="ECO:0007669"/>
    <property type="project" value="TreeGrafter"/>
</dbReference>
<dbReference type="RefSeq" id="XP_050563848.1">
    <property type="nucleotide sequence ID" value="XM_050707891.1"/>
</dbReference>
<dbReference type="FunFam" id="2.30.42.10:FF:000010">
    <property type="entry name" value="Neurabin-1 isoform 1"/>
    <property type="match status" value="1"/>
</dbReference>
<feature type="region of interest" description="Disordered" evidence="13">
    <location>
        <begin position="1687"/>
        <end position="1708"/>
    </location>
</feature>
<evidence type="ECO:0000256" key="11">
    <source>
        <dbReference type="ARBA" id="ARBA00034103"/>
    </source>
</evidence>
<keyword evidence="10" id="KW-0206">Cytoskeleton</keyword>
<feature type="region of interest" description="Disordered" evidence="13">
    <location>
        <begin position="1434"/>
        <end position="1501"/>
    </location>
</feature>
<feature type="domain" description="PDZ" evidence="15">
    <location>
        <begin position="972"/>
        <end position="1060"/>
    </location>
</feature>
<evidence type="ECO:0000313" key="16">
    <source>
        <dbReference type="Proteomes" id="UP000829999"/>
    </source>
</evidence>
<dbReference type="PROSITE" id="PS50106">
    <property type="entry name" value="PDZ"/>
    <property type="match status" value="1"/>
</dbReference>
<organism evidence="16 17">
    <name type="scientific">Spodoptera frugiperda</name>
    <name type="common">Fall armyworm</name>
    <dbReference type="NCBI Taxonomy" id="7108"/>
    <lineage>
        <taxon>Eukaryota</taxon>
        <taxon>Metazoa</taxon>
        <taxon>Ecdysozoa</taxon>
        <taxon>Arthropoda</taxon>
        <taxon>Hexapoda</taxon>
        <taxon>Insecta</taxon>
        <taxon>Pterygota</taxon>
        <taxon>Neoptera</taxon>
        <taxon>Endopterygota</taxon>
        <taxon>Lepidoptera</taxon>
        <taxon>Glossata</taxon>
        <taxon>Ditrysia</taxon>
        <taxon>Noctuoidea</taxon>
        <taxon>Noctuidae</taxon>
        <taxon>Amphipyrinae</taxon>
        <taxon>Spodoptera</taxon>
    </lineage>
</organism>
<reference evidence="17" key="1">
    <citation type="submission" date="2025-08" db="UniProtKB">
        <authorList>
            <consortium name="RefSeq"/>
        </authorList>
    </citation>
    <scope>IDENTIFICATION</scope>
    <source>
        <tissue evidence="17">Whole larval tissue</tissue>
    </source>
</reference>
<dbReference type="SUPFAM" id="SSF47769">
    <property type="entry name" value="SAM/Pointed domain"/>
    <property type="match status" value="1"/>
</dbReference>
<dbReference type="Proteomes" id="UP000829999">
    <property type="component" value="Chromosome 4"/>
</dbReference>
<keyword evidence="5" id="KW-0221">Differentiation</keyword>
<feature type="compositionally biased region" description="Polar residues" evidence="13">
    <location>
        <begin position="277"/>
        <end position="297"/>
    </location>
</feature>
<keyword evidence="2" id="KW-0217">Developmental protein</keyword>
<dbReference type="GO" id="GO:0030425">
    <property type="term" value="C:dendrite"/>
    <property type="evidence" value="ECO:0007669"/>
    <property type="project" value="TreeGrafter"/>
</dbReference>
<evidence type="ECO:0000313" key="17">
    <source>
        <dbReference type="RefSeq" id="XP_050563848.1"/>
    </source>
</evidence>
<dbReference type="CDD" id="cd06790">
    <property type="entry name" value="PDZ_neurabin-like"/>
    <property type="match status" value="1"/>
</dbReference>
<evidence type="ECO:0000256" key="6">
    <source>
        <dbReference type="ARBA" id="ARBA00022902"/>
    </source>
</evidence>
<evidence type="ECO:0000256" key="4">
    <source>
        <dbReference type="ARBA" id="ARBA00022553"/>
    </source>
</evidence>
<dbReference type="GO" id="GO:0015629">
    <property type="term" value="C:actin cytoskeleton"/>
    <property type="evidence" value="ECO:0007669"/>
    <property type="project" value="TreeGrafter"/>
</dbReference>